<comment type="caution">
    <text evidence="3">The sequence shown here is derived from an EMBL/GenBank/DDBJ whole genome shotgun (WGS) entry which is preliminary data.</text>
</comment>
<evidence type="ECO:0000256" key="1">
    <source>
        <dbReference type="SAM" id="SignalP"/>
    </source>
</evidence>
<dbReference type="Pfam" id="PF13944">
    <property type="entry name" value="Calycin_like"/>
    <property type="match status" value="1"/>
</dbReference>
<dbReference type="InterPro" id="IPR024311">
    <property type="entry name" value="Lipocalin-like"/>
</dbReference>
<evidence type="ECO:0000313" key="3">
    <source>
        <dbReference type="EMBL" id="KDR52795.1"/>
    </source>
</evidence>
<dbReference type="PATRIC" id="fig|1122985.7.peg.1142"/>
<dbReference type="Gene3D" id="2.40.128.350">
    <property type="match status" value="1"/>
</dbReference>
<reference evidence="3 4" key="1">
    <citation type="submission" date="2013-08" db="EMBL/GenBank/DDBJ databases">
        <authorList>
            <person name="Weinstock G."/>
            <person name="Sodergren E."/>
            <person name="Wylie T."/>
            <person name="Fulton L."/>
            <person name="Fulton R."/>
            <person name="Fronick C."/>
            <person name="O'Laughlin M."/>
            <person name="Godfrey J."/>
            <person name="Miner T."/>
            <person name="Herter B."/>
            <person name="Appelbaum E."/>
            <person name="Cordes M."/>
            <person name="Lek S."/>
            <person name="Wollam A."/>
            <person name="Pepin K.H."/>
            <person name="Palsikar V.B."/>
            <person name="Mitreva M."/>
            <person name="Wilson R.K."/>
        </authorList>
    </citation>
    <scope>NUCLEOTIDE SEQUENCE [LARGE SCALE GENOMIC DNA]</scope>
    <source>
        <strain evidence="3 4">ATCC 15930</strain>
    </source>
</reference>
<feature type="domain" description="Lipocalin-like" evidence="2">
    <location>
        <begin position="169"/>
        <end position="302"/>
    </location>
</feature>
<dbReference type="EMBL" id="JNGW01000044">
    <property type="protein sequence ID" value="KDR52795.1"/>
    <property type="molecule type" value="Genomic_DNA"/>
</dbReference>
<sequence length="306" mass="33548">MKYFFTLVFALLAGVTTTTAQTVTITKTDGTTVKYKASEIKNIQFANEEEPLKPIHAFTGYIVVNSPMFMDTYYGEEAKMEVFAQGKKFICKFTDAKWGKGTFEVTLNNGEIGGSGKMSVADPHKAGQTKEYEALISGPMAAVNISIKGLMGGTTIKWRNGKAPQTVKLAGTYLGDNSVSVMKLTYIAKNTGYSFWVNDDGTYTIQVLGQKLEGTVMGDLTLGAYTINNLVYDEKTETFSKDYSNDGLKLKFKKGAETEYKEYPLTKATIKATFGKDGSLKVENNFTAGSMPFPLQGVFNGKLSKR</sequence>
<dbReference type="Gene3D" id="2.40.128.340">
    <property type="match status" value="1"/>
</dbReference>
<proteinExistence type="predicted"/>
<evidence type="ECO:0000313" key="4">
    <source>
        <dbReference type="Proteomes" id="UP000027442"/>
    </source>
</evidence>
<dbReference type="AlphaFoldDB" id="A0A069QIZ8"/>
<keyword evidence="1" id="KW-0732">Signal</keyword>
<feature type="signal peptide" evidence="1">
    <location>
        <begin position="1"/>
        <end position="20"/>
    </location>
</feature>
<dbReference type="HOGENOM" id="CLU_890977_0_0_10"/>
<name>A0A069QIZ8_HOYLO</name>
<dbReference type="RefSeq" id="WP_018968045.1">
    <property type="nucleotide sequence ID" value="NZ_KB899220.1"/>
</dbReference>
<organism evidence="3 4">
    <name type="scientific">Hoylesella loescheii DSM 19665 = JCM 12249 = ATCC 15930</name>
    <dbReference type="NCBI Taxonomy" id="1122985"/>
    <lineage>
        <taxon>Bacteria</taxon>
        <taxon>Pseudomonadati</taxon>
        <taxon>Bacteroidota</taxon>
        <taxon>Bacteroidia</taxon>
        <taxon>Bacteroidales</taxon>
        <taxon>Prevotellaceae</taxon>
        <taxon>Hoylesella</taxon>
    </lineage>
</organism>
<protein>
    <recommendedName>
        <fullName evidence="2">Lipocalin-like domain-containing protein</fullName>
    </recommendedName>
</protein>
<dbReference type="Proteomes" id="UP000027442">
    <property type="component" value="Unassembled WGS sequence"/>
</dbReference>
<keyword evidence="4" id="KW-1185">Reference proteome</keyword>
<accession>A0A069QIZ8</accession>
<gene>
    <name evidence="3" type="ORF">HMPREF1991_01099</name>
</gene>
<evidence type="ECO:0000259" key="2">
    <source>
        <dbReference type="Pfam" id="PF13944"/>
    </source>
</evidence>
<feature type="chain" id="PRO_5001668590" description="Lipocalin-like domain-containing protein" evidence="1">
    <location>
        <begin position="21"/>
        <end position="306"/>
    </location>
</feature>